<feature type="transmembrane region" description="Helical" evidence="9">
    <location>
        <begin position="825"/>
        <end position="847"/>
    </location>
</feature>
<comment type="caution">
    <text evidence="11">The sequence shown here is derived from an EMBL/GenBank/DDBJ whole genome shotgun (WGS) entry which is preliminary data.</text>
</comment>
<evidence type="ECO:0000313" key="11">
    <source>
        <dbReference type="EMBL" id="CAH3110004.1"/>
    </source>
</evidence>
<keyword evidence="5 9" id="KW-0472">Membrane</keyword>
<comment type="similarity">
    <text evidence="8">Belongs to the G-protein coupled receptor 1 family.</text>
</comment>
<feature type="domain" description="G-protein coupled receptors family 1 profile" evidence="10">
    <location>
        <begin position="617"/>
        <end position="739"/>
    </location>
</feature>
<feature type="transmembrane region" description="Helical" evidence="9">
    <location>
        <begin position="1133"/>
        <end position="1156"/>
    </location>
</feature>
<feature type="transmembrane region" description="Helical" evidence="9">
    <location>
        <begin position="140"/>
        <end position="163"/>
    </location>
</feature>
<evidence type="ECO:0000313" key="12">
    <source>
        <dbReference type="Proteomes" id="UP001159405"/>
    </source>
</evidence>
<evidence type="ECO:0000259" key="10">
    <source>
        <dbReference type="PROSITE" id="PS50262"/>
    </source>
</evidence>
<feature type="transmembrane region" description="Helical" evidence="9">
    <location>
        <begin position="679"/>
        <end position="701"/>
    </location>
</feature>
<dbReference type="PROSITE" id="PS00237">
    <property type="entry name" value="G_PROTEIN_RECEP_F1_1"/>
    <property type="match status" value="4"/>
</dbReference>
<feature type="transmembrane region" description="Helical" evidence="9">
    <location>
        <begin position="986"/>
        <end position="1009"/>
    </location>
</feature>
<dbReference type="PROSITE" id="PS50262">
    <property type="entry name" value="G_PROTEIN_RECEP_F1_2"/>
    <property type="match status" value="5"/>
</dbReference>
<gene>
    <name evidence="11" type="ORF">PLOB_00018944</name>
</gene>
<feature type="transmembrane region" description="Helical" evidence="9">
    <location>
        <begin position="602"/>
        <end position="625"/>
    </location>
</feature>
<name>A0ABN8NHY1_9CNID</name>
<dbReference type="Proteomes" id="UP001159405">
    <property type="component" value="Unassembled WGS sequence"/>
</dbReference>
<dbReference type="InterPro" id="IPR017452">
    <property type="entry name" value="GPCR_Rhodpsn_7TM"/>
</dbReference>
<dbReference type="SMART" id="SM01381">
    <property type="entry name" value="7TM_GPCR_Srsx"/>
    <property type="match status" value="1"/>
</dbReference>
<evidence type="ECO:0000256" key="7">
    <source>
        <dbReference type="ARBA" id="ARBA00023224"/>
    </source>
</evidence>
<feature type="transmembrane region" description="Helical" evidence="9">
    <location>
        <begin position="298"/>
        <end position="319"/>
    </location>
</feature>
<feature type="transmembrane region" description="Helical" evidence="9">
    <location>
        <begin position="257"/>
        <end position="286"/>
    </location>
</feature>
<sequence>MKTTTNYLILNQACADILTTTLQTFSYFLLSLGSKWFGGLWGDITCKLLKTSVVILPNFSVWILVAIAVDRFYAVTRPFMTSPLSRHFKKTVVFLWVWSIASATYFITLAKLEVRTDGHYHCNLNTFPVEKSMRTRISELVLNVFLPLLPIIVLYSIVCLKLWSRDIPGEGTNQNERQAEALKIAKKVTRMMIAVVVLYLLCWLPFFVLFSSSILRYGYVNVNPNLLFNILVQLSFLGNIGRTFHTLWFNFNLDLNFIFLYSVLFGANVITFVASLFGNSVIIHVIRTDHSMKTITNYLIFNQACADILTTTLQTFSYFLLSLGSKWFGGLWGDITCRLLKASVVILPVFSVWILVAIAVDRFYAVTRLFMISPLSRHFKKTAVFLWVWSIASATYYVPLAELEIRTGGHYHCNLNTFPVEKKHADAWRAIAIFELVLNFFLPLLLIIVLYSIVCLKLWSRDIPGEGTNQNERQAEALKIAKKVTRMMIAVVVLYLLCRLPYFIMISSKFLRYGYIKVNPNLLLFIVWLTIAYSGLNPYVYLTFSQKFRNGFKLLFEDCLGKVHNFLSARSQSHWFGTPTWPPFHYNFTGVTEKMSPQQQMWLSSAHSIIITMSLLGNSVIIHIIRSDNAMRTTTNFLILNQACDDLLITITQSVNVFHHIYLDGLWFGGLFGQITCKLHLVIMSIAPYFSVWILVMIAVDRFCAVNRPLQLSPISRHLKKAIVFIWLWCFVFSLATFVALQVWYGIPNERVPKSPLNSGEDAKEKLYLHDRLPILLLKIIYLDLLYRSNKINLNKVDDQQLQCSHVQHKYTVQSKMLKLLRQLLASRSLITFLVSLFGNSAIIHIVRKDNSMKTTTNYLIVNQACADILVTTMESLNDITYYFEDKWFEGILGIITCKLLRASPFILSAFSVWILVAIAVDRFFAVTRPFQVSPLSRHFKKTVVFLWVWSAVSAANILALIGLVKEKTSDFCETVEKVYYGWREFFLTSLVLNVVVPLVAIIILYTIICLKLWARKVPGEGANRNERQVEAIKTAKKVTRMMIAVVVLYELCWLPYFITMLMSLTRGESPLKSDPPTGNIHLNFFIVWLTFAYSAVNPFVYLTLNQKFRNGFKHLYKDCLTKPRAERFLRQILVGGYVFAFLVSLVGNSVIIHIVRKDNSMKTTTNHLIVNQACADILVATMELLNDTTYFFENKWFEGIIGIITCKLLRASLFILPAFSGWILVAIAVDRFFAVTRPFQVSPLSRHFKKTVLLLWVWSAISAAANFLALTGLRNDRTYVYCKTVDEVYYEWIEFSLTSLVVNVVVPLVAIIILYTIICLKLWARRVPGEGANQNERQVEAIKTAKKLPG</sequence>
<protein>
    <recommendedName>
        <fullName evidence="10">G-protein coupled receptors family 1 profile domain-containing protein</fullName>
    </recommendedName>
</protein>
<comment type="subcellular location">
    <subcellularLocation>
        <location evidence="1">Membrane</location>
        <topology evidence="1">Multi-pass membrane protein</topology>
    </subcellularLocation>
</comment>
<feature type="transmembrane region" description="Helical" evidence="9">
    <location>
        <begin position="522"/>
        <end position="544"/>
    </location>
</feature>
<dbReference type="PANTHER" id="PTHR45695">
    <property type="entry name" value="LEUCOKININ RECEPTOR-RELATED"/>
    <property type="match status" value="1"/>
</dbReference>
<evidence type="ECO:0000256" key="3">
    <source>
        <dbReference type="ARBA" id="ARBA00022989"/>
    </source>
</evidence>
<keyword evidence="7 8" id="KW-0807">Transducer</keyword>
<evidence type="ECO:0000256" key="6">
    <source>
        <dbReference type="ARBA" id="ARBA00023170"/>
    </source>
</evidence>
<evidence type="ECO:0000256" key="2">
    <source>
        <dbReference type="ARBA" id="ARBA00022692"/>
    </source>
</evidence>
<keyword evidence="12" id="KW-1185">Reference proteome</keyword>
<evidence type="ECO:0000256" key="1">
    <source>
        <dbReference type="ARBA" id="ARBA00004141"/>
    </source>
</evidence>
<dbReference type="Gene3D" id="1.20.1070.10">
    <property type="entry name" value="Rhodopsin 7-helix transmembrane proteins"/>
    <property type="match status" value="5"/>
</dbReference>
<reference evidence="11 12" key="1">
    <citation type="submission" date="2022-05" db="EMBL/GenBank/DDBJ databases">
        <authorList>
            <consortium name="Genoscope - CEA"/>
            <person name="William W."/>
        </authorList>
    </citation>
    <scope>NUCLEOTIDE SEQUENCE [LARGE SCALE GENOMIC DNA]</scope>
</reference>
<feature type="transmembrane region" description="Helical" evidence="9">
    <location>
        <begin position="722"/>
        <end position="747"/>
    </location>
</feature>
<feature type="transmembrane region" description="Helical" evidence="9">
    <location>
        <begin position="945"/>
        <end position="966"/>
    </location>
</feature>
<feature type="transmembrane region" description="Helical" evidence="9">
    <location>
        <begin position="1085"/>
        <end position="1105"/>
    </location>
</feature>
<feature type="transmembrane region" description="Helical" evidence="9">
    <location>
        <begin position="1215"/>
        <end position="1234"/>
    </location>
</feature>
<feature type="domain" description="G-protein coupled receptors family 1 profile" evidence="10">
    <location>
        <begin position="1148"/>
        <end position="1351"/>
    </location>
</feature>
<feature type="domain" description="G-protein coupled receptors family 1 profile" evidence="10">
    <location>
        <begin position="1"/>
        <end position="249"/>
    </location>
</feature>
<feature type="transmembrane region" description="Helical" evidence="9">
    <location>
        <begin position="1254"/>
        <end position="1274"/>
    </location>
</feature>
<keyword evidence="3 9" id="KW-1133">Transmembrane helix</keyword>
<keyword evidence="6 8" id="KW-0675">Receptor</keyword>
<feature type="transmembrane region" description="Helical" evidence="9">
    <location>
        <begin position="488"/>
        <end position="510"/>
    </location>
</feature>
<evidence type="ECO:0000256" key="4">
    <source>
        <dbReference type="ARBA" id="ARBA00023040"/>
    </source>
</evidence>
<dbReference type="SUPFAM" id="SSF81321">
    <property type="entry name" value="Family A G protein-coupled receptor-like"/>
    <property type="match status" value="5"/>
</dbReference>
<dbReference type="Pfam" id="PF00001">
    <property type="entry name" value="7tm_1"/>
    <property type="match status" value="5"/>
</dbReference>
<feature type="transmembrane region" description="Helical" evidence="9">
    <location>
        <begin position="1043"/>
        <end position="1065"/>
    </location>
</feature>
<feature type="transmembrane region" description="Helical" evidence="9">
    <location>
        <begin position="427"/>
        <end position="454"/>
    </location>
</feature>
<dbReference type="PRINTS" id="PR00237">
    <property type="entry name" value="GPCRRHODOPSN"/>
</dbReference>
<dbReference type="InterPro" id="IPR000276">
    <property type="entry name" value="GPCR_Rhodpsn"/>
</dbReference>
<keyword evidence="2 8" id="KW-0812">Transmembrane</keyword>
<feature type="transmembrane region" description="Helical" evidence="9">
    <location>
        <begin position="381"/>
        <end position="398"/>
    </location>
</feature>
<feature type="transmembrane region" description="Helical" evidence="9">
    <location>
        <begin position="191"/>
        <end position="214"/>
    </location>
</feature>
<accession>A0ABN8NHY1</accession>
<feature type="domain" description="G-protein coupled receptors family 1 profile" evidence="10">
    <location>
        <begin position="278"/>
        <end position="541"/>
    </location>
</feature>
<feature type="transmembrane region" description="Helical" evidence="9">
    <location>
        <begin position="339"/>
        <end position="360"/>
    </location>
</feature>
<feature type="domain" description="G-protein coupled receptors family 1 profile" evidence="10">
    <location>
        <begin position="839"/>
        <end position="1102"/>
    </location>
</feature>
<evidence type="ECO:0000256" key="8">
    <source>
        <dbReference type="RuleBase" id="RU000688"/>
    </source>
</evidence>
<keyword evidence="4 8" id="KW-0297">G-protein coupled receptor</keyword>
<feature type="transmembrane region" description="Helical" evidence="9">
    <location>
        <begin position="1294"/>
        <end position="1319"/>
    </location>
</feature>
<organism evidence="11 12">
    <name type="scientific">Porites lobata</name>
    <dbReference type="NCBI Taxonomy" id="104759"/>
    <lineage>
        <taxon>Eukaryota</taxon>
        <taxon>Metazoa</taxon>
        <taxon>Cnidaria</taxon>
        <taxon>Anthozoa</taxon>
        <taxon>Hexacorallia</taxon>
        <taxon>Scleractinia</taxon>
        <taxon>Fungiina</taxon>
        <taxon>Poritidae</taxon>
        <taxon>Porites</taxon>
    </lineage>
</organism>
<dbReference type="EMBL" id="CALNXK010000022">
    <property type="protein sequence ID" value="CAH3110004.1"/>
    <property type="molecule type" value="Genomic_DNA"/>
</dbReference>
<dbReference type="PANTHER" id="PTHR45695:SF9">
    <property type="entry name" value="LEUCOKININ RECEPTOR"/>
    <property type="match status" value="1"/>
</dbReference>
<dbReference type="CDD" id="cd00637">
    <property type="entry name" value="7tm_classA_rhodopsin-like"/>
    <property type="match status" value="5"/>
</dbReference>
<evidence type="ECO:0000256" key="9">
    <source>
        <dbReference type="SAM" id="Phobius"/>
    </source>
</evidence>
<feature type="transmembrane region" description="Helical" evidence="9">
    <location>
        <begin position="93"/>
        <end position="110"/>
    </location>
</feature>
<evidence type="ECO:0000256" key="5">
    <source>
        <dbReference type="ARBA" id="ARBA00023136"/>
    </source>
</evidence>
<feature type="transmembrane region" description="Helical" evidence="9">
    <location>
        <begin position="54"/>
        <end position="73"/>
    </location>
</feature>
<feature type="transmembrane region" description="Helical" evidence="9">
    <location>
        <begin position="906"/>
        <end position="925"/>
    </location>
</feature>
<proteinExistence type="inferred from homology"/>